<comment type="caution">
    <text evidence="2">The sequence shown here is derived from an EMBL/GenBank/DDBJ whole genome shotgun (WGS) entry which is preliminary data.</text>
</comment>
<organism evidence="2">
    <name type="scientific">bioreactor metagenome</name>
    <dbReference type="NCBI Taxonomy" id="1076179"/>
    <lineage>
        <taxon>unclassified sequences</taxon>
        <taxon>metagenomes</taxon>
        <taxon>ecological metagenomes</taxon>
    </lineage>
</organism>
<keyword evidence="1" id="KW-1133">Transmembrane helix</keyword>
<keyword evidence="1" id="KW-0472">Membrane</keyword>
<dbReference type="EMBL" id="VSSQ01121244">
    <property type="protein sequence ID" value="MPN53765.1"/>
    <property type="molecule type" value="Genomic_DNA"/>
</dbReference>
<feature type="transmembrane region" description="Helical" evidence="1">
    <location>
        <begin position="126"/>
        <end position="144"/>
    </location>
</feature>
<gene>
    <name evidence="2" type="ORF">SDC9_201431</name>
</gene>
<sequence length="145" mass="15243">MTPAVTALGFSQEVSLTWLGLQTSSAGVQVTLGAAIAVVAALIGWAIFALVQPRTAKTTAGVFTGGDPMPLNAGMKAEDFTVLAETTLAPVYAATNPDRVYFPLWQTIKKASTWLGKVLAPFSEKYAVVATVVLALIVFVVVWLS</sequence>
<feature type="transmembrane region" description="Helical" evidence="1">
    <location>
        <begin position="26"/>
        <end position="51"/>
    </location>
</feature>
<name>A0A645IQW2_9ZZZZ</name>
<keyword evidence="1" id="KW-0812">Transmembrane</keyword>
<protein>
    <submittedName>
        <fullName evidence="2">Uncharacterized protein</fullName>
    </submittedName>
</protein>
<accession>A0A645IQW2</accession>
<proteinExistence type="predicted"/>
<dbReference type="AlphaFoldDB" id="A0A645IQW2"/>
<evidence type="ECO:0000313" key="2">
    <source>
        <dbReference type="EMBL" id="MPN53765.1"/>
    </source>
</evidence>
<reference evidence="2" key="1">
    <citation type="submission" date="2019-08" db="EMBL/GenBank/DDBJ databases">
        <authorList>
            <person name="Kucharzyk K."/>
            <person name="Murdoch R.W."/>
            <person name="Higgins S."/>
            <person name="Loffler F."/>
        </authorList>
    </citation>
    <scope>NUCLEOTIDE SEQUENCE</scope>
</reference>
<evidence type="ECO:0000256" key="1">
    <source>
        <dbReference type="SAM" id="Phobius"/>
    </source>
</evidence>